<dbReference type="Proteomes" id="UP000757435">
    <property type="component" value="Unassembled WGS sequence"/>
</dbReference>
<feature type="transmembrane region" description="Helical" evidence="1">
    <location>
        <begin position="104"/>
        <end position="125"/>
    </location>
</feature>
<evidence type="ECO:0008006" key="4">
    <source>
        <dbReference type="Google" id="ProtNLM"/>
    </source>
</evidence>
<sequence length="228" mass="25155">MKDKSAKTVVRKANLLLYASAQFIVLTIAAMFTYPGSAKFEPQSDRYLFFQNFFSDLGATKTYSGLSNTTSMVMFIVALSSVGLALLVFSTTWKSIANREGDRIFGYAAQVFAVLSGLCFIGIAATPWDLILSAHNSFVKAAFSLLLGFIVCLSALQMRNLWRKQYLVLNLLYLVILSIYIGILFYGPDLTTREGLEFQVAAQKIIVYVSVLNLGFQALGIRQSASLS</sequence>
<comment type="caution">
    <text evidence="2">The sequence shown here is derived from an EMBL/GenBank/DDBJ whole genome shotgun (WGS) entry which is preliminary data.</text>
</comment>
<dbReference type="AlphaFoldDB" id="A0A951QEP0"/>
<feature type="transmembrane region" description="Helical" evidence="1">
    <location>
        <begin position="137"/>
        <end position="156"/>
    </location>
</feature>
<evidence type="ECO:0000256" key="1">
    <source>
        <dbReference type="SAM" id="Phobius"/>
    </source>
</evidence>
<keyword evidence="1" id="KW-0812">Transmembrane</keyword>
<keyword evidence="1" id="KW-0472">Membrane</keyword>
<evidence type="ECO:0000313" key="2">
    <source>
        <dbReference type="EMBL" id="MBW4661348.1"/>
    </source>
</evidence>
<feature type="transmembrane region" description="Helical" evidence="1">
    <location>
        <begin position="168"/>
        <end position="188"/>
    </location>
</feature>
<accession>A0A951QEP0</accession>
<reference evidence="2" key="1">
    <citation type="submission" date="2021-05" db="EMBL/GenBank/DDBJ databases">
        <authorList>
            <person name="Pietrasiak N."/>
            <person name="Ward R."/>
            <person name="Stajich J.E."/>
            <person name="Kurbessoian T."/>
        </authorList>
    </citation>
    <scope>NUCLEOTIDE SEQUENCE</scope>
    <source>
        <strain evidence="2">UHER 2000/2452</strain>
    </source>
</reference>
<keyword evidence="1" id="KW-1133">Transmembrane helix</keyword>
<protein>
    <recommendedName>
        <fullName evidence="4">DUF998 domain-containing protein</fullName>
    </recommendedName>
</protein>
<feature type="transmembrane region" description="Helical" evidence="1">
    <location>
        <begin position="200"/>
        <end position="221"/>
    </location>
</feature>
<proteinExistence type="predicted"/>
<organism evidence="2 3">
    <name type="scientific">Drouetiella hepatica Uher 2000/2452</name>
    <dbReference type="NCBI Taxonomy" id="904376"/>
    <lineage>
        <taxon>Bacteria</taxon>
        <taxon>Bacillati</taxon>
        <taxon>Cyanobacteriota</taxon>
        <taxon>Cyanophyceae</taxon>
        <taxon>Oculatellales</taxon>
        <taxon>Oculatellaceae</taxon>
        <taxon>Drouetiella</taxon>
    </lineage>
</organism>
<feature type="transmembrane region" description="Helical" evidence="1">
    <location>
        <begin position="72"/>
        <end position="92"/>
    </location>
</feature>
<dbReference type="EMBL" id="JAHHHD010000035">
    <property type="protein sequence ID" value="MBW4661348.1"/>
    <property type="molecule type" value="Genomic_DNA"/>
</dbReference>
<gene>
    <name evidence="2" type="ORF">KME15_21960</name>
</gene>
<name>A0A951QEP0_9CYAN</name>
<feature type="transmembrane region" description="Helical" evidence="1">
    <location>
        <begin position="15"/>
        <end position="34"/>
    </location>
</feature>
<evidence type="ECO:0000313" key="3">
    <source>
        <dbReference type="Proteomes" id="UP000757435"/>
    </source>
</evidence>
<reference evidence="2" key="2">
    <citation type="journal article" date="2022" name="Microbiol. Resour. Announc.">
        <title>Metagenome Sequencing to Explore Phylogenomics of Terrestrial Cyanobacteria.</title>
        <authorList>
            <person name="Ward R.D."/>
            <person name="Stajich J.E."/>
            <person name="Johansen J.R."/>
            <person name="Huntemann M."/>
            <person name="Clum A."/>
            <person name="Foster B."/>
            <person name="Foster B."/>
            <person name="Roux S."/>
            <person name="Palaniappan K."/>
            <person name="Varghese N."/>
            <person name="Mukherjee S."/>
            <person name="Reddy T.B.K."/>
            <person name="Daum C."/>
            <person name="Copeland A."/>
            <person name="Chen I.A."/>
            <person name="Ivanova N.N."/>
            <person name="Kyrpides N.C."/>
            <person name="Shapiro N."/>
            <person name="Eloe-Fadrosh E.A."/>
            <person name="Pietrasiak N."/>
        </authorList>
    </citation>
    <scope>NUCLEOTIDE SEQUENCE</scope>
    <source>
        <strain evidence="2">UHER 2000/2452</strain>
    </source>
</reference>